<dbReference type="InterPro" id="IPR050082">
    <property type="entry name" value="RNA_methyltr_RlmE"/>
</dbReference>
<dbReference type="AlphaFoldDB" id="A0A179GDN6"/>
<sequence length="345" mass="38129">MLSLVVMRRTPFVLASAQRVNVNVSPLVAQQHSIAALTRWTQPWTANRASSSSSGSTRWKQRQGRDMYAREAKVQGLKSRAAFKLLEMDAKYRLFRPGQTVVDLVAMERTRPHGRVVGIDLIPAQPPRGVATFQGDFLSPQVQALVRDFILRTHKPRSGPPPKRKPAEDGDGRSSSSDVGEVSDAAAAGEALAQPSYIDQERHMGEVPEANSDATLAKSSGMAIVDVVLSDMSEPWPQTNGYTTNTLSNPYHRLMNTSGNAFRDHAGSMDLCNAALQFASDTLRPGGHFLCKFYQGAEDKKLEKRLKGLFAKVHREKPESSRSESKEAYFIALRRKHGVVVEEEE</sequence>
<dbReference type="EMBL" id="LSBH01000008">
    <property type="protein sequence ID" value="OAQ75501.1"/>
    <property type="molecule type" value="Genomic_DNA"/>
</dbReference>
<keyword evidence="3 9" id="KW-0489">Methyltransferase</keyword>
<dbReference type="SUPFAM" id="SSF53335">
    <property type="entry name" value="S-adenosyl-L-methionine-dependent methyltransferases"/>
    <property type="match status" value="1"/>
</dbReference>
<keyword evidence="2" id="KW-0698">rRNA processing</keyword>
<dbReference type="InterPro" id="IPR015507">
    <property type="entry name" value="rRNA-MeTfrase_E"/>
</dbReference>
<dbReference type="InterPro" id="IPR002877">
    <property type="entry name" value="RNA_MeTrfase_FtsJ_dom"/>
</dbReference>
<evidence type="ECO:0000256" key="6">
    <source>
        <dbReference type="ARBA" id="ARBA00041184"/>
    </source>
</evidence>
<gene>
    <name evidence="9" type="ORF">VFPBJ_09474</name>
</gene>
<comment type="caution">
    <text evidence="9">The sequence shown here is derived from an EMBL/GenBank/DDBJ whole genome shotgun (WGS) entry which is preliminary data.</text>
</comment>
<proteinExistence type="inferred from homology"/>
<protein>
    <recommendedName>
        <fullName evidence="6">rRNA methyltransferase 2, mitochondrial</fullName>
    </recommendedName>
</protein>
<evidence type="ECO:0000256" key="3">
    <source>
        <dbReference type="ARBA" id="ARBA00022603"/>
    </source>
</evidence>
<dbReference type="PANTHER" id="PTHR10920:SF18">
    <property type="entry name" value="RRNA METHYLTRANSFERASE 2, MITOCHONDRIAL"/>
    <property type="match status" value="1"/>
</dbReference>
<evidence type="ECO:0000313" key="10">
    <source>
        <dbReference type="Proteomes" id="UP000078240"/>
    </source>
</evidence>
<dbReference type="GO" id="GO:0008650">
    <property type="term" value="F:rRNA (uridine-2'-O-)-methyltransferase activity"/>
    <property type="evidence" value="ECO:0007669"/>
    <property type="project" value="EnsemblFungi"/>
</dbReference>
<reference evidence="9 10" key="1">
    <citation type="submission" date="2016-01" db="EMBL/GenBank/DDBJ databases">
        <title>Biosynthesis of antibiotic leucinostatins and their inhibition on Phytophthora in bio-control Purpureocillium lilacinum.</title>
        <authorList>
            <person name="Wang G."/>
            <person name="Liu Z."/>
            <person name="Lin R."/>
            <person name="Li E."/>
            <person name="Mao Z."/>
            <person name="Ling J."/>
            <person name="Yin W."/>
            <person name="Xie B."/>
        </authorList>
    </citation>
    <scope>NUCLEOTIDE SEQUENCE [LARGE SCALE GENOMIC DNA]</scope>
    <source>
        <strain evidence="9">PLBJ-1</strain>
    </source>
</reference>
<evidence type="ECO:0000256" key="1">
    <source>
        <dbReference type="ARBA" id="ARBA00009258"/>
    </source>
</evidence>
<dbReference type="Proteomes" id="UP000078240">
    <property type="component" value="Unassembled WGS sequence"/>
</dbReference>
<evidence type="ECO:0000313" key="9">
    <source>
        <dbReference type="EMBL" id="OAQ75501.1"/>
    </source>
</evidence>
<evidence type="ECO:0000256" key="7">
    <source>
        <dbReference type="SAM" id="MobiDB-lite"/>
    </source>
</evidence>
<dbReference type="Gene3D" id="3.40.50.150">
    <property type="entry name" value="Vaccinia Virus protein VP39"/>
    <property type="match status" value="1"/>
</dbReference>
<evidence type="ECO:0000256" key="2">
    <source>
        <dbReference type="ARBA" id="ARBA00022552"/>
    </source>
</evidence>
<dbReference type="PANTHER" id="PTHR10920">
    <property type="entry name" value="RIBOSOMAL RNA METHYLTRANSFERASE"/>
    <property type="match status" value="1"/>
</dbReference>
<dbReference type="InterPro" id="IPR029063">
    <property type="entry name" value="SAM-dependent_MTases_sf"/>
</dbReference>
<dbReference type="Pfam" id="PF01728">
    <property type="entry name" value="FtsJ"/>
    <property type="match status" value="1"/>
</dbReference>
<keyword evidence="5" id="KW-0949">S-adenosyl-L-methionine</keyword>
<accession>A0A179GDN6</accession>
<comment type="similarity">
    <text evidence="1">Belongs to the class I-like SAM-binding methyltransferase superfamily. RNA methyltransferase RlmE family.</text>
</comment>
<feature type="compositionally biased region" description="Low complexity" evidence="7">
    <location>
        <begin position="173"/>
        <end position="183"/>
    </location>
</feature>
<evidence type="ECO:0000259" key="8">
    <source>
        <dbReference type="Pfam" id="PF01728"/>
    </source>
</evidence>
<feature type="domain" description="Ribosomal RNA methyltransferase FtsJ" evidence="8">
    <location>
        <begin position="78"/>
        <end position="335"/>
    </location>
</feature>
<evidence type="ECO:0000256" key="5">
    <source>
        <dbReference type="ARBA" id="ARBA00022691"/>
    </source>
</evidence>
<dbReference type="GO" id="GO:0005739">
    <property type="term" value="C:mitochondrion"/>
    <property type="evidence" value="ECO:0007669"/>
    <property type="project" value="EnsemblFungi"/>
</dbReference>
<keyword evidence="4 9" id="KW-0808">Transferase</keyword>
<dbReference type="HAMAP" id="MF_01547">
    <property type="entry name" value="RNA_methyltr_E"/>
    <property type="match status" value="1"/>
</dbReference>
<feature type="region of interest" description="Disordered" evidence="7">
    <location>
        <begin position="46"/>
        <end position="65"/>
    </location>
</feature>
<feature type="region of interest" description="Disordered" evidence="7">
    <location>
        <begin position="152"/>
        <end position="183"/>
    </location>
</feature>
<name>A0A179GDN6_PURLI</name>
<evidence type="ECO:0000256" key="4">
    <source>
        <dbReference type="ARBA" id="ARBA00022679"/>
    </source>
</evidence>
<organism evidence="9 10">
    <name type="scientific">Purpureocillium lilacinum</name>
    <name type="common">Paecilomyces lilacinus</name>
    <dbReference type="NCBI Taxonomy" id="33203"/>
    <lineage>
        <taxon>Eukaryota</taxon>
        <taxon>Fungi</taxon>
        <taxon>Dikarya</taxon>
        <taxon>Ascomycota</taxon>
        <taxon>Pezizomycotina</taxon>
        <taxon>Sordariomycetes</taxon>
        <taxon>Hypocreomycetidae</taxon>
        <taxon>Hypocreales</taxon>
        <taxon>Ophiocordycipitaceae</taxon>
        <taxon>Purpureocillium</taxon>
    </lineage>
</organism>